<accession>A0A8S5S897</accession>
<proteinExistence type="predicted"/>
<dbReference type="EMBL" id="BK032551">
    <property type="protein sequence ID" value="DAF47193.1"/>
    <property type="molecule type" value="Genomic_DNA"/>
</dbReference>
<sequence length="33" mass="3714">MSGLDDPEIMLVSKGKIGHFVTLCITNFKEFSR</sequence>
<name>A0A8S5S897_9CAUD</name>
<reference evidence="1" key="1">
    <citation type="journal article" date="2021" name="Proc. Natl. Acad. Sci. U.S.A.">
        <title>A Catalog of Tens of Thousands of Viruses from Human Metagenomes Reveals Hidden Associations with Chronic Diseases.</title>
        <authorList>
            <person name="Tisza M.J."/>
            <person name="Buck C.B."/>
        </authorList>
    </citation>
    <scope>NUCLEOTIDE SEQUENCE</scope>
    <source>
        <strain evidence="1">CtTVN2</strain>
    </source>
</reference>
<protein>
    <submittedName>
        <fullName evidence="1">Uncharacterized protein</fullName>
    </submittedName>
</protein>
<evidence type="ECO:0000313" key="1">
    <source>
        <dbReference type="EMBL" id="DAF47193.1"/>
    </source>
</evidence>
<organism evidence="1">
    <name type="scientific">Caudovirales sp. ctTVN2</name>
    <dbReference type="NCBI Taxonomy" id="2827634"/>
    <lineage>
        <taxon>Viruses</taxon>
        <taxon>Duplodnaviria</taxon>
        <taxon>Heunggongvirae</taxon>
        <taxon>Uroviricota</taxon>
        <taxon>Caudoviricetes</taxon>
    </lineage>
</organism>